<protein>
    <submittedName>
        <fullName evidence="1">Uncharacterized protein</fullName>
    </submittedName>
</protein>
<keyword evidence="2" id="KW-1185">Reference proteome</keyword>
<proteinExistence type="predicted"/>
<dbReference type="EnsemblMetazoa" id="PPA11089.1">
    <property type="protein sequence ID" value="PPA11089.1"/>
    <property type="gene ID" value="WBGene00100643"/>
</dbReference>
<reference evidence="1" key="2">
    <citation type="submission" date="2022-06" db="UniProtKB">
        <authorList>
            <consortium name="EnsemblMetazoa"/>
        </authorList>
    </citation>
    <scope>IDENTIFICATION</scope>
    <source>
        <strain evidence="1">PS312</strain>
    </source>
</reference>
<dbReference type="Proteomes" id="UP000005239">
    <property type="component" value="Unassembled WGS sequence"/>
</dbReference>
<accession>A0A2A6BKK0</accession>
<accession>A0A8R1YDK2</accession>
<organism evidence="1 2">
    <name type="scientific">Pristionchus pacificus</name>
    <name type="common">Parasitic nematode worm</name>
    <dbReference type="NCBI Taxonomy" id="54126"/>
    <lineage>
        <taxon>Eukaryota</taxon>
        <taxon>Metazoa</taxon>
        <taxon>Ecdysozoa</taxon>
        <taxon>Nematoda</taxon>
        <taxon>Chromadorea</taxon>
        <taxon>Rhabditida</taxon>
        <taxon>Rhabditina</taxon>
        <taxon>Diplogasteromorpha</taxon>
        <taxon>Diplogasteroidea</taxon>
        <taxon>Neodiplogasteridae</taxon>
        <taxon>Pristionchus</taxon>
    </lineage>
</organism>
<gene>
    <name evidence="1" type="primary">WBGene00100643</name>
</gene>
<evidence type="ECO:0000313" key="1">
    <source>
        <dbReference type="EnsemblMetazoa" id="PPA11089.1"/>
    </source>
</evidence>
<reference evidence="2" key="1">
    <citation type="journal article" date="2008" name="Nat. Genet.">
        <title>The Pristionchus pacificus genome provides a unique perspective on nematode lifestyle and parasitism.</title>
        <authorList>
            <person name="Dieterich C."/>
            <person name="Clifton S.W."/>
            <person name="Schuster L.N."/>
            <person name="Chinwalla A."/>
            <person name="Delehaunty K."/>
            <person name="Dinkelacker I."/>
            <person name="Fulton L."/>
            <person name="Fulton R."/>
            <person name="Godfrey J."/>
            <person name="Minx P."/>
            <person name="Mitreva M."/>
            <person name="Roeseler W."/>
            <person name="Tian H."/>
            <person name="Witte H."/>
            <person name="Yang S.P."/>
            <person name="Wilson R.K."/>
            <person name="Sommer R.J."/>
        </authorList>
    </citation>
    <scope>NUCLEOTIDE SEQUENCE [LARGE SCALE GENOMIC DNA]</scope>
    <source>
        <strain evidence="2">PS312</strain>
    </source>
</reference>
<evidence type="ECO:0000313" key="2">
    <source>
        <dbReference type="Proteomes" id="UP000005239"/>
    </source>
</evidence>
<dbReference type="AlphaFoldDB" id="A0A2A6BKK0"/>
<sequence length="183" mass="20773">MHPLKRCILLAISAIIVYTEETTPPANRSCSMDPHCKDDCEKLKVSRVESDEHTHVMKCEDGHWIDINGALLFNRHLQCHEDANKWHIHDDNAQNNLKEGDNVKCHAIAPIIIWSVVLCLLVIAFVVAAVLMSCRYCDCCLWHKSVSKGKQTDVPLLENMKTAEEIGASLKEEARFLLAHYTR</sequence>
<name>A0A2A6BKK0_PRIPA</name>